<evidence type="ECO:0000313" key="4">
    <source>
        <dbReference type="EMBL" id="GAA1678478.1"/>
    </source>
</evidence>
<dbReference type="PANTHER" id="PTHR19372">
    <property type="entry name" value="SULFITE REDUCTASE"/>
    <property type="match status" value="1"/>
</dbReference>
<dbReference type="Pfam" id="PF00174">
    <property type="entry name" value="Oxidored_molyb"/>
    <property type="match status" value="1"/>
</dbReference>
<keyword evidence="2" id="KW-0472">Membrane</keyword>
<name>A0ABN2GY81_9ACTN</name>
<organism evidence="4 5">
    <name type="scientific">Fodinicola feengrottensis</name>
    <dbReference type="NCBI Taxonomy" id="435914"/>
    <lineage>
        <taxon>Bacteria</taxon>
        <taxon>Bacillati</taxon>
        <taxon>Actinomycetota</taxon>
        <taxon>Actinomycetes</taxon>
        <taxon>Mycobacteriales</taxon>
        <taxon>Fodinicola</taxon>
    </lineage>
</organism>
<dbReference type="RefSeq" id="WP_344310712.1">
    <property type="nucleotide sequence ID" value="NZ_BAAANY010000009.1"/>
</dbReference>
<dbReference type="InterPro" id="IPR014756">
    <property type="entry name" value="Ig_E-set"/>
</dbReference>
<sequence length="560" mass="59842">MPTRTDPRSSSADTGGKHPQSTDKLPPARIGPRLRLLLKMALGLLAAGVALGVGELVAVVTGPTSAPLTAVGQGFVRITPEWLKEFATSTFYVYDKLALEVGMVLVLALFAAAVGVVAYRWLTVGMIGVGVFGLVGVVAAMTAPDASQLDIAPSAIGAAAGAIVLRMLVPRLVELAEPEFDVEQARTNVRMMLKMRDRRFDEDRRRFLYAAGASLGVAVVGGGLGGVLLNTRGDVSKDIATLKLPMPASKAPRLPDGVDLNIPGLASFTTPNPSFYRIDTALVTPRVDPATWELRIHGMVDRELKISFAELLKRPMIERDITLTCVSNEVGGNLIGEAKWLGAPLADLLKEAGVHPGADQVFTTSADGWTCGTPLEAVMTTPNAMLAVGMNGDPLPVAHGFPVRMIVPGLYGYVSGTKWIVDMELTTFAAGPQAYWIQREWAPAAPIKTMCRIDVPPANDELQLGQSVKVAGVAWAQNRGISMVEVRLGEQGEWQPARLAPVPNNQTWRQWVWDWTPGARGQQTLWARATDATGEVQTIQIADSFPGGATGLPSLQVLVR</sequence>
<feature type="region of interest" description="Disordered" evidence="1">
    <location>
        <begin position="1"/>
        <end position="28"/>
    </location>
</feature>
<accession>A0ABN2GY81</accession>
<dbReference type="SUPFAM" id="SSF56524">
    <property type="entry name" value="Oxidoreductase molybdopterin-binding domain"/>
    <property type="match status" value="1"/>
</dbReference>
<dbReference type="Gene3D" id="2.60.40.650">
    <property type="match status" value="1"/>
</dbReference>
<dbReference type="PANTHER" id="PTHR19372:SF7">
    <property type="entry name" value="SULFITE OXIDASE, MITOCHONDRIAL"/>
    <property type="match status" value="1"/>
</dbReference>
<dbReference type="EMBL" id="BAAANY010000009">
    <property type="protein sequence ID" value="GAA1678478.1"/>
    <property type="molecule type" value="Genomic_DNA"/>
</dbReference>
<evidence type="ECO:0000313" key="5">
    <source>
        <dbReference type="Proteomes" id="UP001500618"/>
    </source>
</evidence>
<feature type="transmembrane region" description="Helical" evidence="2">
    <location>
        <begin position="97"/>
        <end position="117"/>
    </location>
</feature>
<dbReference type="SUPFAM" id="SSF81296">
    <property type="entry name" value="E set domains"/>
    <property type="match status" value="1"/>
</dbReference>
<gene>
    <name evidence="4" type="ORF">GCM10009765_29700</name>
</gene>
<feature type="transmembrane region" description="Helical" evidence="2">
    <location>
        <begin position="124"/>
        <end position="143"/>
    </location>
</feature>
<keyword evidence="2" id="KW-0812">Transmembrane</keyword>
<evidence type="ECO:0000256" key="2">
    <source>
        <dbReference type="SAM" id="Phobius"/>
    </source>
</evidence>
<evidence type="ECO:0000259" key="3">
    <source>
        <dbReference type="Pfam" id="PF00174"/>
    </source>
</evidence>
<dbReference type="InterPro" id="IPR000572">
    <property type="entry name" value="OxRdtase_Mopterin-bd_dom"/>
</dbReference>
<dbReference type="Gene3D" id="3.90.420.10">
    <property type="entry name" value="Oxidoreductase, molybdopterin-binding domain"/>
    <property type="match status" value="1"/>
</dbReference>
<feature type="transmembrane region" description="Helical" evidence="2">
    <location>
        <begin position="36"/>
        <end position="60"/>
    </location>
</feature>
<comment type="caution">
    <text evidence="4">The sequence shown here is derived from an EMBL/GenBank/DDBJ whole genome shotgun (WGS) entry which is preliminary data.</text>
</comment>
<dbReference type="InterPro" id="IPR036374">
    <property type="entry name" value="OxRdtase_Mopterin-bd_sf"/>
</dbReference>
<feature type="transmembrane region" description="Helical" evidence="2">
    <location>
        <begin position="149"/>
        <end position="169"/>
    </location>
</feature>
<feature type="transmembrane region" description="Helical" evidence="2">
    <location>
        <begin position="207"/>
        <end position="229"/>
    </location>
</feature>
<protein>
    <submittedName>
        <fullName evidence="4">Sulfite oxidase</fullName>
    </submittedName>
</protein>
<evidence type="ECO:0000256" key="1">
    <source>
        <dbReference type="SAM" id="MobiDB-lite"/>
    </source>
</evidence>
<reference evidence="4 5" key="1">
    <citation type="journal article" date="2019" name="Int. J. Syst. Evol. Microbiol.">
        <title>The Global Catalogue of Microorganisms (GCM) 10K type strain sequencing project: providing services to taxonomists for standard genome sequencing and annotation.</title>
        <authorList>
            <consortium name="The Broad Institute Genomics Platform"/>
            <consortium name="The Broad Institute Genome Sequencing Center for Infectious Disease"/>
            <person name="Wu L."/>
            <person name="Ma J."/>
        </authorList>
    </citation>
    <scope>NUCLEOTIDE SEQUENCE [LARGE SCALE GENOMIC DNA]</scope>
    <source>
        <strain evidence="4 5">JCM 14718</strain>
    </source>
</reference>
<dbReference type="Proteomes" id="UP001500618">
    <property type="component" value="Unassembled WGS sequence"/>
</dbReference>
<feature type="domain" description="Oxidoreductase molybdopterin-binding" evidence="3">
    <location>
        <begin position="283"/>
        <end position="429"/>
    </location>
</feature>
<keyword evidence="5" id="KW-1185">Reference proteome</keyword>
<keyword evidence="2" id="KW-1133">Transmembrane helix</keyword>
<proteinExistence type="predicted"/>